<dbReference type="AlphaFoldDB" id="M3HHZ0"/>
<name>M3HHZ0_CANMX</name>
<evidence type="ECO:0000313" key="3">
    <source>
        <dbReference type="Proteomes" id="UP000011777"/>
    </source>
</evidence>
<protein>
    <submittedName>
        <fullName evidence="2">Uncharacterized protein</fullName>
    </submittedName>
</protein>
<dbReference type="HOGENOM" id="CLU_1651930_0_0_1"/>
<reference evidence="2 3" key="1">
    <citation type="submission" date="2013-02" db="EMBL/GenBank/DDBJ databases">
        <title>Genome sequence of Candida maltosa Xu316, a potential industrial strain for xylitol and ethanol production.</title>
        <authorList>
            <person name="Yu J."/>
            <person name="Wang Q."/>
            <person name="Geng X."/>
            <person name="Bao W."/>
            <person name="He P."/>
            <person name="Cai J."/>
        </authorList>
    </citation>
    <scope>NUCLEOTIDE SEQUENCE [LARGE SCALE GENOMIC DNA]</scope>
    <source>
        <strain evidence="3">Xu316</strain>
    </source>
</reference>
<keyword evidence="3" id="KW-1185">Reference proteome</keyword>
<organism evidence="2 3">
    <name type="scientific">Candida maltosa (strain Xu316)</name>
    <name type="common">Yeast</name>
    <dbReference type="NCBI Taxonomy" id="1245528"/>
    <lineage>
        <taxon>Eukaryota</taxon>
        <taxon>Fungi</taxon>
        <taxon>Dikarya</taxon>
        <taxon>Ascomycota</taxon>
        <taxon>Saccharomycotina</taxon>
        <taxon>Pichiomycetes</taxon>
        <taxon>Debaryomycetaceae</taxon>
        <taxon>Candida/Lodderomyces clade</taxon>
        <taxon>Candida</taxon>
    </lineage>
</organism>
<keyword evidence="1" id="KW-1133">Transmembrane helix</keyword>
<dbReference type="OrthoDB" id="10440342at2759"/>
<gene>
    <name evidence="2" type="ORF">G210_2799</name>
</gene>
<comment type="caution">
    <text evidence="2">The sequence shown here is derived from an EMBL/GenBank/DDBJ whole genome shotgun (WGS) entry which is preliminary data.</text>
</comment>
<dbReference type="STRING" id="1245528.M3HHZ0"/>
<evidence type="ECO:0000256" key="1">
    <source>
        <dbReference type="SAM" id="Phobius"/>
    </source>
</evidence>
<dbReference type="Proteomes" id="UP000011777">
    <property type="component" value="Unassembled WGS sequence"/>
</dbReference>
<sequence length="162" mass="18357">MNRKRVSWAEPIFIDIDSNVPTNTTRPTIYSTKSILKPTRVTPFPFIEEIPIDPNPDQTEIKIKISRHDDPSTTTTTKKVLAAFLWCLNILFFNRLSTTIVNLLVALIGFISLGVLKLVADIGRVLVDLNYAAFIDFFQLLLVEIPSTSSKDLKDTHKIKEQ</sequence>
<dbReference type="OMA" id="WAEPIFI"/>
<proteinExistence type="predicted"/>
<feature type="transmembrane region" description="Helical" evidence="1">
    <location>
        <begin position="103"/>
        <end position="120"/>
    </location>
</feature>
<accession>M3HHZ0</accession>
<keyword evidence="1" id="KW-0472">Membrane</keyword>
<evidence type="ECO:0000313" key="2">
    <source>
        <dbReference type="EMBL" id="EMG46937.1"/>
    </source>
</evidence>
<keyword evidence="1" id="KW-0812">Transmembrane</keyword>
<dbReference type="EMBL" id="AOGT01001817">
    <property type="protein sequence ID" value="EMG46937.1"/>
    <property type="molecule type" value="Genomic_DNA"/>
</dbReference>